<keyword evidence="2" id="KW-1185">Reference proteome</keyword>
<accession>A0ABU4G0V9</accession>
<organism evidence="1 2">
    <name type="scientific">Sporosarcina aquimarina</name>
    <dbReference type="NCBI Taxonomy" id="114975"/>
    <lineage>
        <taxon>Bacteria</taxon>
        <taxon>Bacillati</taxon>
        <taxon>Bacillota</taxon>
        <taxon>Bacilli</taxon>
        <taxon>Bacillales</taxon>
        <taxon>Caryophanaceae</taxon>
        <taxon>Sporosarcina</taxon>
    </lineage>
</organism>
<reference evidence="1 2" key="1">
    <citation type="submission" date="2023-06" db="EMBL/GenBank/DDBJ databases">
        <title>Sporosarcina sp. nov., isolated from Korean traditional fermented seafood 'Jeotgal'.</title>
        <authorList>
            <person name="Yang A.-I."/>
            <person name="Shin N.-R."/>
        </authorList>
    </citation>
    <scope>NUCLEOTIDE SEQUENCE [LARGE SCALE GENOMIC DNA]</scope>
    <source>
        <strain evidence="1 2">KCTC3840</strain>
    </source>
</reference>
<dbReference type="Proteomes" id="UP001280629">
    <property type="component" value="Unassembled WGS sequence"/>
</dbReference>
<name>A0ABU4G0V9_9BACL</name>
<sequence length="61" mass="7037">MMVVTEKIRFTSETNLSWVEERRMSAMFQVNDQISGSKAYVYETPLMSSLAVFSLMTLFFG</sequence>
<protein>
    <submittedName>
        <fullName evidence="1">Uncharacterized protein</fullName>
    </submittedName>
</protein>
<comment type="caution">
    <text evidence="1">The sequence shown here is derived from an EMBL/GenBank/DDBJ whole genome shotgun (WGS) entry which is preliminary data.</text>
</comment>
<proteinExistence type="predicted"/>
<gene>
    <name evidence="1" type="ORF">QT716_11230</name>
</gene>
<evidence type="ECO:0000313" key="2">
    <source>
        <dbReference type="Proteomes" id="UP001280629"/>
    </source>
</evidence>
<evidence type="ECO:0000313" key="1">
    <source>
        <dbReference type="EMBL" id="MDW0110608.1"/>
    </source>
</evidence>
<dbReference type="EMBL" id="JAUBDH010000006">
    <property type="protein sequence ID" value="MDW0110608.1"/>
    <property type="molecule type" value="Genomic_DNA"/>
</dbReference>